<reference evidence="1" key="1">
    <citation type="journal article" date="2020" name="Cell">
        <title>Large-Scale Comparative Analyses of Tick Genomes Elucidate Their Genetic Diversity and Vector Capacities.</title>
        <authorList>
            <consortium name="Tick Genome and Microbiome Consortium (TIGMIC)"/>
            <person name="Jia N."/>
            <person name="Wang J."/>
            <person name="Shi W."/>
            <person name="Du L."/>
            <person name="Sun Y."/>
            <person name="Zhan W."/>
            <person name="Jiang J.F."/>
            <person name="Wang Q."/>
            <person name="Zhang B."/>
            <person name="Ji P."/>
            <person name="Bell-Sakyi L."/>
            <person name="Cui X.M."/>
            <person name="Yuan T.T."/>
            <person name="Jiang B.G."/>
            <person name="Yang W.F."/>
            <person name="Lam T.T."/>
            <person name="Chang Q.C."/>
            <person name="Ding S.J."/>
            <person name="Wang X.J."/>
            <person name="Zhu J.G."/>
            <person name="Ruan X.D."/>
            <person name="Zhao L."/>
            <person name="Wei J.T."/>
            <person name="Ye R.Z."/>
            <person name="Que T.C."/>
            <person name="Du C.H."/>
            <person name="Zhou Y.H."/>
            <person name="Cheng J.X."/>
            <person name="Dai P.F."/>
            <person name="Guo W.B."/>
            <person name="Han X.H."/>
            <person name="Huang E.J."/>
            <person name="Li L.F."/>
            <person name="Wei W."/>
            <person name="Gao Y.C."/>
            <person name="Liu J.Z."/>
            <person name="Shao H.Z."/>
            <person name="Wang X."/>
            <person name="Wang C.C."/>
            <person name="Yang T.C."/>
            <person name="Huo Q.B."/>
            <person name="Li W."/>
            <person name="Chen H.Y."/>
            <person name="Chen S.E."/>
            <person name="Zhou L.G."/>
            <person name="Ni X.B."/>
            <person name="Tian J.H."/>
            <person name="Sheng Y."/>
            <person name="Liu T."/>
            <person name="Pan Y.S."/>
            <person name="Xia L.Y."/>
            <person name="Li J."/>
            <person name="Zhao F."/>
            <person name="Cao W.C."/>
        </authorList>
    </citation>
    <scope>NUCLEOTIDE SEQUENCE</scope>
    <source>
        <strain evidence="1">Rsan-2018</strain>
    </source>
</reference>
<comment type="caution">
    <text evidence="1">The sequence shown here is derived from an EMBL/GenBank/DDBJ whole genome shotgun (WGS) entry which is preliminary data.</text>
</comment>
<dbReference type="AlphaFoldDB" id="A0A9D4QAA0"/>
<reference evidence="1" key="2">
    <citation type="submission" date="2021-09" db="EMBL/GenBank/DDBJ databases">
        <authorList>
            <person name="Jia N."/>
            <person name="Wang J."/>
            <person name="Shi W."/>
            <person name="Du L."/>
            <person name="Sun Y."/>
            <person name="Zhan W."/>
            <person name="Jiang J."/>
            <person name="Wang Q."/>
            <person name="Zhang B."/>
            <person name="Ji P."/>
            <person name="Sakyi L.B."/>
            <person name="Cui X."/>
            <person name="Yuan T."/>
            <person name="Jiang B."/>
            <person name="Yang W."/>
            <person name="Lam T.T.-Y."/>
            <person name="Chang Q."/>
            <person name="Ding S."/>
            <person name="Wang X."/>
            <person name="Zhu J."/>
            <person name="Ruan X."/>
            <person name="Zhao L."/>
            <person name="Wei J."/>
            <person name="Que T."/>
            <person name="Du C."/>
            <person name="Cheng J."/>
            <person name="Dai P."/>
            <person name="Han X."/>
            <person name="Huang E."/>
            <person name="Gao Y."/>
            <person name="Liu J."/>
            <person name="Shao H."/>
            <person name="Ye R."/>
            <person name="Li L."/>
            <person name="Wei W."/>
            <person name="Wang X."/>
            <person name="Wang C."/>
            <person name="Huo Q."/>
            <person name="Li W."/>
            <person name="Guo W."/>
            <person name="Chen H."/>
            <person name="Chen S."/>
            <person name="Zhou L."/>
            <person name="Zhou L."/>
            <person name="Ni X."/>
            <person name="Tian J."/>
            <person name="Zhou Y."/>
            <person name="Sheng Y."/>
            <person name="Liu T."/>
            <person name="Pan Y."/>
            <person name="Xia L."/>
            <person name="Li J."/>
            <person name="Zhao F."/>
            <person name="Cao W."/>
        </authorList>
    </citation>
    <scope>NUCLEOTIDE SEQUENCE</scope>
    <source>
        <strain evidence="1">Rsan-2018</strain>
        <tissue evidence="1">Larvae</tissue>
    </source>
</reference>
<dbReference type="Proteomes" id="UP000821837">
    <property type="component" value="Chromosome 11"/>
</dbReference>
<protein>
    <submittedName>
        <fullName evidence="1">Uncharacterized protein</fullName>
    </submittedName>
</protein>
<evidence type="ECO:0000313" key="1">
    <source>
        <dbReference type="EMBL" id="KAH7971948.1"/>
    </source>
</evidence>
<evidence type="ECO:0000313" key="2">
    <source>
        <dbReference type="Proteomes" id="UP000821837"/>
    </source>
</evidence>
<keyword evidence="2" id="KW-1185">Reference proteome</keyword>
<accession>A0A9D4QAA0</accession>
<dbReference type="EMBL" id="JABSTV010001247">
    <property type="protein sequence ID" value="KAH7971948.1"/>
    <property type="molecule type" value="Genomic_DNA"/>
</dbReference>
<gene>
    <name evidence="1" type="ORF">HPB52_004379</name>
</gene>
<name>A0A9D4QAA0_RHISA</name>
<sequence>MEGYLFQVRLALKSIADSVPCGAFFSTLARSSILRMMISRCGCLAVSELHGDAQTPQQNLDLSSDLVALERAWESAGSKWQLARSVRSFFSLDSVFDVGCAMLARSSILRVMISRCGCLAVSELHGDAQKYIIHKTESVILF</sequence>
<proteinExistence type="predicted"/>
<organism evidence="1 2">
    <name type="scientific">Rhipicephalus sanguineus</name>
    <name type="common">Brown dog tick</name>
    <name type="synonym">Ixodes sanguineus</name>
    <dbReference type="NCBI Taxonomy" id="34632"/>
    <lineage>
        <taxon>Eukaryota</taxon>
        <taxon>Metazoa</taxon>
        <taxon>Ecdysozoa</taxon>
        <taxon>Arthropoda</taxon>
        <taxon>Chelicerata</taxon>
        <taxon>Arachnida</taxon>
        <taxon>Acari</taxon>
        <taxon>Parasitiformes</taxon>
        <taxon>Ixodida</taxon>
        <taxon>Ixodoidea</taxon>
        <taxon>Ixodidae</taxon>
        <taxon>Rhipicephalinae</taxon>
        <taxon>Rhipicephalus</taxon>
        <taxon>Rhipicephalus</taxon>
    </lineage>
</organism>